<dbReference type="Proteomes" id="UP000031553">
    <property type="component" value="Unassembled WGS sequence"/>
</dbReference>
<organism evidence="1 2">
    <name type="scientific">Komagataeibacter intermedius AF2</name>
    <dbReference type="NCBI Taxonomy" id="1458464"/>
    <lineage>
        <taxon>Bacteria</taxon>
        <taxon>Pseudomonadati</taxon>
        <taxon>Pseudomonadota</taxon>
        <taxon>Alphaproteobacteria</taxon>
        <taxon>Acetobacterales</taxon>
        <taxon>Acetobacteraceae</taxon>
        <taxon>Komagataeibacter</taxon>
    </lineage>
</organism>
<evidence type="ECO:0000313" key="2">
    <source>
        <dbReference type="Proteomes" id="UP000031553"/>
    </source>
</evidence>
<evidence type="ECO:0000313" key="1">
    <source>
        <dbReference type="EMBL" id="KPH86238.1"/>
    </source>
</evidence>
<dbReference type="AlphaFoldDB" id="A0A0N1FA64"/>
<accession>A0A0N1FA64</accession>
<dbReference type="EMBL" id="JUFX02000207">
    <property type="protein sequence ID" value="KPH86238.1"/>
    <property type="molecule type" value="Genomic_DNA"/>
</dbReference>
<protein>
    <submittedName>
        <fullName evidence="1">Uncharacterized protein</fullName>
    </submittedName>
</protein>
<comment type="caution">
    <text evidence="1">The sequence shown here is derived from an EMBL/GenBank/DDBJ whole genome shotgun (WGS) entry which is preliminary data.</text>
</comment>
<gene>
    <name evidence="1" type="ORF">GLUCOINTEAF2_0202898</name>
</gene>
<sequence>MVIDLRLAGRHVILAPGNRHGNFRNGGCGRAINGHQRRVVAIVIGLDAALHKTGGISAILPSRGYRNAYALQWGIDGTVIGTRRVAQRLPDLARQRAKTHRDRAFIGIGAIGACRTILPGRAIAALRRSARSGGRSPGQRFPRHIGRGLRQPLCQVGQLDRIGHGLAGTSGQRQAAGGYAVRIGCRHVAAGIDRGVHLARARGRNGAINGFLPCHKRIIEGDIISRSIAVIGQGIGKGDGTITVVDRGDRLAQRDGGFPDRFGYGGYGGGLG</sequence>
<name>A0A0N1FA64_9PROT</name>
<reference evidence="1 2" key="1">
    <citation type="submission" date="2015-07" db="EMBL/GenBank/DDBJ databases">
        <title>Draft Genome Sequence of Komagataeibacter intermedius Strain AF2, Isolated from Kombucha Tea.</title>
        <authorList>
            <person name="Santos R.A."/>
            <person name="Berretta A.A."/>
            <person name="Barud H.S."/>
            <person name="Ribeiro S.J."/>
            <person name="Gonzalez-Garcia L.N."/>
            <person name="Zucchi T.D."/>
            <person name="Goldman G.H."/>
            <person name="Riano-Pachon D.M."/>
        </authorList>
    </citation>
    <scope>NUCLEOTIDE SEQUENCE [LARGE SCALE GENOMIC DNA]</scope>
    <source>
        <strain evidence="1 2">AF2</strain>
    </source>
</reference>
<proteinExistence type="predicted"/>